<name>A0A5N3P551_9HYPH</name>
<dbReference type="OrthoDB" id="5615858at2"/>
<dbReference type="InterPro" id="IPR051719">
    <property type="entry name" value="CASTOR_mTORC1"/>
</dbReference>
<comment type="caution">
    <text evidence="3">The sequence shown here is derived from an EMBL/GenBank/DDBJ whole genome shotgun (WGS) entry which is preliminary data.</text>
</comment>
<dbReference type="PIRSF" id="PIRSF008459">
    <property type="entry name" value="UCP008459"/>
    <property type="match status" value="1"/>
</dbReference>
<sequence>MAISVKLRVLEGVYGIARLGPTEPFPAWADGEGFVSISRSPDELSIVCLENRIVAGVQKDGGWTGFQLVGPFAFGETGIILSVIRPLSEEGIGVFVVSTFDGDHLLVKQEDASRVMRLLSEAGHVIGTIG</sequence>
<dbReference type="SUPFAM" id="SSF55021">
    <property type="entry name" value="ACT-like"/>
    <property type="match status" value="2"/>
</dbReference>
<evidence type="ECO:0000259" key="2">
    <source>
        <dbReference type="Pfam" id="PF21631"/>
    </source>
</evidence>
<dbReference type="EMBL" id="VCMV01000055">
    <property type="protein sequence ID" value="KAB0264862.1"/>
    <property type="molecule type" value="Genomic_DNA"/>
</dbReference>
<dbReference type="Gene3D" id="3.30.2130.10">
    <property type="entry name" value="VC0802-like"/>
    <property type="match status" value="1"/>
</dbReference>
<evidence type="ECO:0000313" key="4">
    <source>
        <dbReference type="Proteomes" id="UP000325684"/>
    </source>
</evidence>
<gene>
    <name evidence="3" type="ORF">FEZ63_21255</name>
</gene>
<dbReference type="InterPro" id="IPR045865">
    <property type="entry name" value="ACT-like_dom_sf"/>
</dbReference>
<dbReference type="Pfam" id="PF13840">
    <property type="entry name" value="ACT_7"/>
    <property type="match status" value="1"/>
</dbReference>
<dbReference type="InterPro" id="IPR027795">
    <property type="entry name" value="CASTOR_ACT_dom"/>
</dbReference>
<organism evidence="3 4">
    <name type="scientific">Microvirga brassicacearum</name>
    <dbReference type="NCBI Taxonomy" id="2580413"/>
    <lineage>
        <taxon>Bacteria</taxon>
        <taxon>Pseudomonadati</taxon>
        <taxon>Pseudomonadota</taxon>
        <taxon>Alphaproteobacteria</taxon>
        <taxon>Hyphomicrobiales</taxon>
        <taxon>Methylobacteriaceae</taxon>
        <taxon>Microvirga</taxon>
    </lineage>
</organism>
<dbReference type="InterPro" id="IPR049447">
    <property type="entry name" value="A9CJY8-like_N"/>
</dbReference>
<evidence type="ECO:0000313" key="3">
    <source>
        <dbReference type="EMBL" id="KAB0264862.1"/>
    </source>
</evidence>
<dbReference type="Proteomes" id="UP000325684">
    <property type="component" value="Unassembled WGS sequence"/>
</dbReference>
<dbReference type="PANTHER" id="PTHR31131">
    <property type="entry name" value="CHROMOSOME 1, WHOLE GENOME SHOTGUN SEQUENCE"/>
    <property type="match status" value="1"/>
</dbReference>
<dbReference type="InterPro" id="IPR016540">
    <property type="entry name" value="UCP008459"/>
</dbReference>
<dbReference type="RefSeq" id="WP_150948315.1">
    <property type="nucleotide sequence ID" value="NZ_VCMV01000055.1"/>
</dbReference>
<dbReference type="PANTHER" id="PTHR31131:SF6">
    <property type="entry name" value="CASTOR ACT DOMAIN-CONTAINING PROTEIN"/>
    <property type="match status" value="1"/>
</dbReference>
<feature type="domain" description="CASTOR ACT" evidence="1">
    <location>
        <begin position="61"/>
        <end position="121"/>
    </location>
</feature>
<reference evidence="3 4" key="1">
    <citation type="journal article" date="2019" name="Microorganisms">
        <title>Genome Insights into the Novel Species Microvirga brassicacearum, a Rapeseed Endophyte with Biotechnological Potential.</title>
        <authorList>
            <person name="Jimenez-Gomez A."/>
            <person name="Saati-Santamaria Z."/>
            <person name="Igual J.M."/>
            <person name="Rivas R."/>
            <person name="Mateos P.F."/>
            <person name="Garcia-Fraile P."/>
        </authorList>
    </citation>
    <scope>NUCLEOTIDE SEQUENCE [LARGE SCALE GENOMIC DNA]</scope>
    <source>
        <strain evidence="3 4">CDVBN77</strain>
    </source>
</reference>
<feature type="domain" description="A9CJY8-like N-terminal" evidence="2">
    <location>
        <begin position="12"/>
        <end position="53"/>
    </location>
</feature>
<evidence type="ECO:0000259" key="1">
    <source>
        <dbReference type="Pfam" id="PF13840"/>
    </source>
</evidence>
<keyword evidence="4" id="KW-1185">Reference proteome</keyword>
<dbReference type="Pfam" id="PF21631">
    <property type="entry name" value="A9CJY8-like_N"/>
    <property type="match status" value="1"/>
</dbReference>
<dbReference type="AlphaFoldDB" id="A0A5N3P551"/>
<proteinExistence type="predicted"/>
<accession>A0A5N3P551</accession>
<protein>
    <submittedName>
        <fullName evidence="3">ACT domain-containing protein</fullName>
    </submittedName>
</protein>